<evidence type="ECO:0000313" key="1">
    <source>
        <dbReference type="EMBL" id="OIQ85603.1"/>
    </source>
</evidence>
<proteinExistence type="predicted"/>
<accession>A0A1J5R7B1</accession>
<protein>
    <submittedName>
        <fullName evidence="1">Uncharacterized protein</fullName>
    </submittedName>
</protein>
<gene>
    <name evidence="1" type="ORF">GALL_325400</name>
</gene>
<reference evidence="1" key="1">
    <citation type="submission" date="2016-10" db="EMBL/GenBank/DDBJ databases">
        <title>Sequence of Gallionella enrichment culture.</title>
        <authorList>
            <person name="Poehlein A."/>
            <person name="Muehling M."/>
            <person name="Daniel R."/>
        </authorList>
    </citation>
    <scope>NUCLEOTIDE SEQUENCE</scope>
</reference>
<dbReference type="AlphaFoldDB" id="A0A1J5R7B1"/>
<sequence>MGELGDRMRSTAAAWLDVECEVLPRFVTGGSASRREGCNPSSKAVRITALHIEQEMHPNFSISDF</sequence>
<organism evidence="1">
    <name type="scientific">mine drainage metagenome</name>
    <dbReference type="NCBI Taxonomy" id="410659"/>
    <lineage>
        <taxon>unclassified sequences</taxon>
        <taxon>metagenomes</taxon>
        <taxon>ecological metagenomes</taxon>
    </lineage>
</organism>
<comment type="caution">
    <text evidence="1">The sequence shown here is derived from an EMBL/GenBank/DDBJ whole genome shotgun (WGS) entry which is preliminary data.</text>
</comment>
<dbReference type="EMBL" id="MLJW01000532">
    <property type="protein sequence ID" value="OIQ85603.1"/>
    <property type="molecule type" value="Genomic_DNA"/>
</dbReference>
<name>A0A1J5R7B1_9ZZZZ</name>